<dbReference type="PRINTS" id="PR01036">
    <property type="entry name" value="TCRTETB"/>
</dbReference>
<feature type="transmembrane region" description="Helical" evidence="8">
    <location>
        <begin position="180"/>
        <end position="199"/>
    </location>
</feature>
<feature type="transmembrane region" description="Helical" evidence="8">
    <location>
        <begin position="151"/>
        <end position="174"/>
    </location>
</feature>
<keyword evidence="6 8" id="KW-1133">Transmembrane helix</keyword>
<keyword evidence="7 8" id="KW-0472">Membrane</keyword>
<keyword evidence="3" id="KW-0813">Transport</keyword>
<dbReference type="OrthoDB" id="9816041at2"/>
<dbReference type="AlphaFoldDB" id="F0RN54"/>
<dbReference type="Gene3D" id="1.20.1250.20">
    <property type="entry name" value="MFS general substrate transporter like domains"/>
    <property type="match status" value="1"/>
</dbReference>
<feature type="transmembrane region" description="Helical" evidence="8">
    <location>
        <begin position="211"/>
        <end position="230"/>
    </location>
</feature>
<dbReference type="RefSeq" id="WP_013614805.1">
    <property type="nucleotide sequence ID" value="NC_015161.1"/>
</dbReference>
<dbReference type="eggNOG" id="COG2814">
    <property type="taxonomic scope" value="Bacteria"/>
</dbReference>
<feature type="transmembrane region" description="Helical" evidence="8">
    <location>
        <begin position="28"/>
        <end position="46"/>
    </location>
</feature>
<keyword evidence="4" id="KW-1003">Cell membrane</keyword>
<evidence type="ECO:0000256" key="4">
    <source>
        <dbReference type="ARBA" id="ARBA00022475"/>
    </source>
</evidence>
<dbReference type="PANTHER" id="PTHR42718">
    <property type="entry name" value="MAJOR FACILITATOR SUPERFAMILY MULTIDRUG TRANSPORTER MFSC"/>
    <property type="match status" value="1"/>
</dbReference>
<dbReference type="GO" id="GO:0005886">
    <property type="term" value="C:plasma membrane"/>
    <property type="evidence" value="ECO:0007669"/>
    <property type="project" value="UniProtKB-SubCell"/>
</dbReference>
<dbReference type="PROSITE" id="PS50850">
    <property type="entry name" value="MFS"/>
    <property type="match status" value="1"/>
</dbReference>
<evidence type="ECO:0000256" key="7">
    <source>
        <dbReference type="ARBA" id="ARBA00023136"/>
    </source>
</evidence>
<feature type="transmembrane region" description="Helical" evidence="8">
    <location>
        <begin position="456"/>
        <end position="478"/>
    </location>
</feature>
<feature type="transmembrane region" description="Helical" evidence="8">
    <location>
        <begin position="380"/>
        <end position="401"/>
    </location>
</feature>
<evidence type="ECO:0000256" key="2">
    <source>
        <dbReference type="ARBA" id="ARBA00008537"/>
    </source>
</evidence>
<feature type="transmembrane region" description="Helical" evidence="8">
    <location>
        <begin position="93"/>
        <end position="111"/>
    </location>
</feature>
<dbReference type="GO" id="GO:0022857">
    <property type="term" value="F:transmembrane transporter activity"/>
    <property type="evidence" value="ECO:0007669"/>
    <property type="project" value="InterPro"/>
</dbReference>
<dbReference type="InterPro" id="IPR004638">
    <property type="entry name" value="EmrB-like"/>
</dbReference>
<name>F0RN54_DEIPM</name>
<feature type="transmembrane region" description="Helical" evidence="8">
    <location>
        <begin position="319"/>
        <end position="339"/>
    </location>
</feature>
<comment type="subcellular location">
    <subcellularLocation>
        <location evidence="1">Cell membrane</location>
        <topology evidence="1">Multi-pass membrane protein</topology>
    </subcellularLocation>
</comment>
<evidence type="ECO:0000256" key="6">
    <source>
        <dbReference type="ARBA" id="ARBA00022989"/>
    </source>
</evidence>
<evidence type="ECO:0000313" key="10">
    <source>
        <dbReference type="EMBL" id="ADY26196.1"/>
    </source>
</evidence>
<dbReference type="CDD" id="cd17503">
    <property type="entry name" value="MFS_LmrB_MDR_like"/>
    <property type="match status" value="1"/>
</dbReference>
<feature type="transmembrane region" description="Helical" evidence="8">
    <location>
        <begin position="117"/>
        <end position="144"/>
    </location>
</feature>
<dbReference type="HOGENOM" id="CLU_000960_28_0_0"/>
<dbReference type="KEGG" id="dpt:Deipr_1041"/>
<dbReference type="Proteomes" id="UP000007718">
    <property type="component" value="Chromosome"/>
</dbReference>
<gene>
    <name evidence="10" type="ordered locus">Deipr_1041</name>
</gene>
<accession>F0RN54</accession>
<dbReference type="Pfam" id="PF07690">
    <property type="entry name" value="MFS_1"/>
    <property type="match status" value="1"/>
</dbReference>
<dbReference type="SUPFAM" id="SSF103473">
    <property type="entry name" value="MFS general substrate transporter"/>
    <property type="match status" value="1"/>
</dbReference>
<feature type="transmembrane region" description="Helical" evidence="8">
    <location>
        <begin position="66"/>
        <end position="86"/>
    </location>
</feature>
<evidence type="ECO:0000256" key="1">
    <source>
        <dbReference type="ARBA" id="ARBA00004651"/>
    </source>
</evidence>
<reference evidence="10 11" key="2">
    <citation type="journal article" date="2012" name="Stand. Genomic Sci.">
        <title>Complete genome sequence of the orange-red pigmented, radioresistant Deinococcus proteolyticus type strain (MRP(T)).</title>
        <authorList>
            <person name="Copeland A."/>
            <person name="Zeytun A."/>
            <person name="Yassawong M."/>
            <person name="Nolan M."/>
            <person name="Lucas S."/>
            <person name="Hammon N."/>
            <person name="Deshpande S."/>
            <person name="Cheng J.F."/>
            <person name="Han C."/>
            <person name="Tapia R."/>
            <person name="Goodwin L.A."/>
            <person name="Pitluck S."/>
            <person name="Mavromatis K."/>
            <person name="Liolios K."/>
            <person name="Pagani I."/>
            <person name="Ivanova N."/>
            <person name="Mikhailova N."/>
            <person name="Pati A."/>
            <person name="Chen A."/>
            <person name="Palaniappan K."/>
            <person name="Land M."/>
            <person name="Hauser L."/>
            <person name="Jeffries C.D."/>
            <person name="Brambilla E.M."/>
            <person name="Rohde M."/>
            <person name="Sikorski J."/>
            <person name="Pukall R."/>
            <person name="Goker M."/>
            <person name="Detter J.C."/>
            <person name="Woyke T."/>
            <person name="Bristow J."/>
            <person name="Eisen J.A."/>
            <person name="Markowitz V."/>
            <person name="Hugenholtz P."/>
            <person name="Kyrpides N.C."/>
            <person name="Klenk H.P."/>
            <person name="Lapidus A."/>
        </authorList>
    </citation>
    <scope>NUCLEOTIDE SEQUENCE [LARGE SCALE GENOMIC DNA]</scope>
    <source>
        <strain evidence="11">ATCC 35074 / DSM 20540 / JCM 6276 / NBRC 101906 / NCIMB 13154 / VKM Ac-1939 / CCM 2703 / MRP</strain>
    </source>
</reference>
<dbReference type="NCBIfam" id="TIGR00711">
    <property type="entry name" value="efflux_EmrB"/>
    <property type="match status" value="1"/>
</dbReference>
<sequence length="497" mass="52029">MTEHLTTAPPTAAAPAATEDTEARDRSIITVLLIATFVVILNETIMNVALPRLSEEFNVAASVVQWLATAFMLTMAVVIPATGFLMQRLTTRTVFFAAMGIFGLGTLLAGLAPNFEILLLACIAQAIGTAIMTPLLFTTVLTLVPASRRGAVMGTITIMIAVAPALGPTVGGAILQYLSWRYLFFFVLPIVLAVTAYGARTLVNYSEPQRVSLDLPSFPLAALGFGGLVYSLSSLGESHAGLGAPLVSGSLLVSLVSLGLFVWRQIFLQRHGTPLLDFRVLRYPIYTLGLTVLALLALVLFGSGILLPMYVQQVRGLDPLQTGLLMLPGGLLMGLLSPAIGRMSDRSGPKALATAGGIMLTLALWGLSRITAETGVPHILSLHVVMSLAMAMIFTPVFSATSSPLPSRFYGHGSALISTLQQVAGAAGTALLVTVMTSRAAQAATEMAPPLAQAEGIRAAFLVAAGVSLLVTLLAPFLRNGTPPGGEAEGERIAMGH</sequence>
<dbReference type="PANTHER" id="PTHR42718:SF9">
    <property type="entry name" value="MAJOR FACILITATOR SUPERFAMILY MULTIDRUG TRANSPORTER MFSC"/>
    <property type="match status" value="1"/>
</dbReference>
<organism evidence="10 11">
    <name type="scientific">Deinococcus proteolyticus (strain ATCC 35074 / DSM 20540 / JCM 6276 / NBRC 101906 / NCIMB 13154 / VKM Ac-1939 / CCM 2703 / MRP)</name>
    <dbReference type="NCBI Taxonomy" id="693977"/>
    <lineage>
        <taxon>Bacteria</taxon>
        <taxon>Thermotogati</taxon>
        <taxon>Deinococcota</taxon>
        <taxon>Deinococci</taxon>
        <taxon>Deinococcales</taxon>
        <taxon>Deinococcaceae</taxon>
        <taxon>Deinococcus</taxon>
    </lineage>
</organism>
<evidence type="ECO:0000259" key="9">
    <source>
        <dbReference type="PROSITE" id="PS50850"/>
    </source>
</evidence>
<dbReference type="EMBL" id="CP002536">
    <property type="protein sequence ID" value="ADY26196.1"/>
    <property type="molecule type" value="Genomic_DNA"/>
</dbReference>
<dbReference type="InterPro" id="IPR011701">
    <property type="entry name" value="MFS"/>
</dbReference>
<dbReference type="Gene3D" id="1.20.1720.10">
    <property type="entry name" value="Multidrug resistance protein D"/>
    <property type="match status" value="1"/>
</dbReference>
<evidence type="ECO:0000256" key="8">
    <source>
        <dbReference type="SAM" id="Phobius"/>
    </source>
</evidence>
<dbReference type="InterPro" id="IPR036259">
    <property type="entry name" value="MFS_trans_sf"/>
</dbReference>
<feature type="transmembrane region" description="Helical" evidence="8">
    <location>
        <begin position="242"/>
        <end position="263"/>
    </location>
</feature>
<feature type="transmembrane region" description="Helical" evidence="8">
    <location>
        <begin position="283"/>
        <end position="307"/>
    </location>
</feature>
<evidence type="ECO:0000256" key="3">
    <source>
        <dbReference type="ARBA" id="ARBA00022448"/>
    </source>
</evidence>
<feature type="transmembrane region" description="Helical" evidence="8">
    <location>
        <begin position="413"/>
        <end position="436"/>
    </location>
</feature>
<feature type="domain" description="Major facilitator superfamily (MFS) profile" evidence="9">
    <location>
        <begin position="28"/>
        <end position="483"/>
    </location>
</feature>
<protein>
    <submittedName>
        <fullName evidence="10">Drug resistance transporter, EmrB/QacA subfamily</fullName>
    </submittedName>
</protein>
<keyword evidence="5 8" id="KW-0812">Transmembrane</keyword>
<reference evidence="11" key="1">
    <citation type="submission" date="2011-02" db="EMBL/GenBank/DDBJ databases">
        <title>The complete sequence of chromosome of Deinococcus proteolyticus DSM 20540.</title>
        <authorList>
            <consortium name="US DOE Joint Genome Institute (JGI-PGF)"/>
            <person name="Lucas S."/>
            <person name="Copeland A."/>
            <person name="Lapidus A."/>
            <person name="Bruce D."/>
            <person name="Goodwin L."/>
            <person name="Pitluck S."/>
            <person name="Kyrpides N."/>
            <person name="Mavromatis K."/>
            <person name="Pagani I."/>
            <person name="Ivanova N."/>
            <person name="Ovchinnikova G."/>
            <person name="Zeytun A."/>
            <person name="Detter J.C."/>
            <person name="Han C."/>
            <person name="Land M."/>
            <person name="Hauser L."/>
            <person name="Markowitz V."/>
            <person name="Cheng J.-F."/>
            <person name="Hugenholtz P."/>
            <person name="Woyke T."/>
            <person name="Wu D."/>
            <person name="Pukall R."/>
            <person name="Steenblock K."/>
            <person name="Brambilla E."/>
            <person name="Klenk H.-P."/>
            <person name="Eisen J.A."/>
        </authorList>
    </citation>
    <scope>NUCLEOTIDE SEQUENCE [LARGE SCALE GENOMIC DNA]</scope>
    <source>
        <strain evidence="11">ATCC 35074 / DSM 20540 / JCM 6276 / NBRC 101906 / NCIMB 13154 / VKM Ac-1939 / CCM 2703 / MRP</strain>
    </source>
</reference>
<proteinExistence type="inferred from homology"/>
<evidence type="ECO:0000256" key="5">
    <source>
        <dbReference type="ARBA" id="ARBA00022692"/>
    </source>
</evidence>
<evidence type="ECO:0000313" key="11">
    <source>
        <dbReference type="Proteomes" id="UP000007718"/>
    </source>
</evidence>
<dbReference type="InterPro" id="IPR020846">
    <property type="entry name" value="MFS_dom"/>
</dbReference>
<comment type="similarity">
    <text evidence="2">Belongs to the major facilitator superfamily. EmrB family.</text>
</comment>
<keyword evidence="11" id="KW-1185">Reference proteome</keyword>